<dbReference type="EMBL" id="JADOEF010000001">
    <property type="protein sequence ID" value="MBF7807461.1"/>
    <property type="molecule type" value="Genomic_DNA"/>
</dbReference>
<accession>A0AAE2V1A0</accession>
<dbReference type="RefSeq" id="WP_011968022.1">
    <property type="nucleotide sequence ID" value="NZ_CP073279.1"/>
</dbReference>
<dbReference type="InterPro" id="IPR000873">
    <property type="entry name" value="AMP-dep_synth/lig_dom"/>
</dbReference>
<sequence length="395" mass="44340">MENNSVFWEFKEKCLNGYYKTPFQIPPSYWGLHEWDTLSEDEVMNMLFPFIKFQLKRAKNSMEIYKNAYKDIDIDSINNMDDFNNKIPLLVKDSTIENIGFRGKVRENPYVLRPNDIKDPMYIYKSGGTKGVATPTFITKNDLIRESHSFARSFYYEGIRPGDVALSTYNPTHKGGEAIKEGLMLNGVTFIPRRTNETAEDIIKVIKDYNVNVLLTVQGDVLKGAQESKDAGVDFMSLVEAGQDVLEKNIKTLFLGGYKLIDEATAWANTFEKPLVNAYGACEALVLATNTPSNGVNLCKHNNFHLMYGPHIVEIVRYENGKLVQCKKGETGMVAITTIAREGTIYIRYLIGDKATVVADEGECSCGIKSKIISNLSRIDNPQDLISSGCMCTMG</sequence>
<protein>
    <submittedName>
        <fullName evidence="2">AMP-binding protein</fullName>
    </submittedName>
</protein>
<reference evidence="2" key="1">
    <citation type="submission" date="2020-11" db="EMBL/GenBank/DDBJ databases">
        <authorList>
            <person name="Thieme N."/>
            <person name="Liebl W."/>
            <person name="Zverlov V."/>
        </authorList>
    </citation>
    <scope>NUCLEOTIDE SEQUENCE</scope>
    <source>
        <strain evidence="2">NT08</strain>
    </source>
</reference>
<dbReference type="SUPFAM" id="SSF56801">
    <property type="entry name" value="Acetyl-CoA synthetase-like"/>
    <property type="match status" value="1"/>
</dbReference>
<organism evidence="2 3">
    <name type="scientific">Clostridium beijerinckii</name>
    <name type="common">Clostridium MP</name>
    <dbReference type="NCBI Taxonomy" id="1520"/>
    <lineage>
        <taxon>Bacteria</taxon>
        <taxon>Bacillati</taxon>
        <taxon>Bacillota</taxon>
        <taxon>Clostridia</taxon>
        <taxon>Eubacteriales</taxon>
        <taxon>Clostridiaceae</taxon>
        <taxon>Clostridium</taxon>
    </lineage>
</organism>
<dbReference type="InterPro" id="IPR042099">
    <property type="entry name" value="ANL_N_sf"/>
</dbReference>
<dbReference type="PANTHER" id="PTHR43845:SF1">
    <property type="entry name" value="BLR5969 PROTEIN"/>
    <property type="match status" value="1"/>
</dbReference>
<gene>
    <name evidence="2" type="ORF">IS491_01770</name>
</gene>
<dbReference type="OMA" id="ACEIFRS"/>
<evidence type="ECO:0000313" key="2">
    <source>
        <dbReference type="EMBL" id="MBF7807461.1"/>
    </source>
</evidence>
<evidence type="ECO:0000313" key="3">
    <source>
        <dbReference type="Proteomes" id="UP000631418"/>
    </source>
</evidence>
<dbReference type="Gene3D" id="3.40.50.12780">
    <property type="entry name" value="N-terminal domain of ligase-like"/>
    <property type="match status" value="1"/>
</dbReference>
<dbReference type="Proteomes" id="UP000631418">
    <property type="component" value="Unassembled WGS sequence"/>
</dbReference>
<dbReference type="Pfam" id="PF00501">
    <property type="entry name" value="AMP-binding"/>
    <property type="match status" value="1"/>
</dbReference>
<dbReference type="AlphaFoldDB" id="A0AAE2V1A0"/>
<feature type="domain" description="AMP-dependent synthetase/ligase" evidence="1">
    <location>
        <begin position="101"/>
        <end position="295"/>
    </location>
</feature>
<dbReference type="PANTHER" id="PTHR43845">
    <property type="entry name" value="BLR5969 PROTEIN"/>
    <property type="match status" value="1"/>
</dbReference>
<name>A0AAE2V1A0_CLOBE</name>
<evidence type="ECO:0000259" key="1">
    <source>
        <dbReference type="Pfam" id="PF00501"/>
    </source>
</evidence>
<comment type="caution">
    <text evidence="2">The sequence shown here is derived from an EMBL/GenBank/DDBJ whole genome shotgun (WGS) entry which is preliminary data.</text>
</comment>
<proteinExistence type="predicted"/>